<feature type="compositionally biased region" description="Polar residues" evidence="5">
    <location>
        <begin position="1"/>
        <end position="13"/>
    </location>
</feature>
<dbReference type="CTD" id="36381499"/>
<keyword evidence="2 4" id="KW-0863">Zinc-finger</keyword>
<evidence type="ECO:0000256" key="3">
    <source>
        <dbReference type="ARBA" id="ARBA00022833"/>
    </source>
</evidence>
<dbReference type="GeneID" id="36381499"/>
<dbReference type="GO" id="GO:0008270">
    <property type="term" value="F:zinc ion binding"/>
    <property type="evidence" value="ECO:0007669"/>
    <property type="project" value="UniProtKB-KW"/>
</dbReference>
<organism evidence="7">
    <name type="scientific">Strongyloides ratti</name>
    <name type="common">Parasitic roundworm</name>
    <dbReference type="NCBI Taxonomy" id="34506"/>
    <lineage>
        <taxon>Eukaryota</taxon>
        <taxon>Metazoa</taxon>
        <taxon>Ecdysozoa</taxon>
        <taxon>Nematoda</taxon>
        <taxon>Chromadorea</taxon>
        <taxon>Rhabditida</taxon>
        <taxon>Tylenchina</taxon>
        <taxon>Panagrolaimomorpha</taxon>
        <taxon>Strongyloidoidea</taxon>
        <taxon>Strongyloididae</taxon>
        <taxon>Strongyloides</taxon>
    </lineage>
</organism>
<dbReference type="EMBL" id="LN609529">
    <property type="protein sequence ID" value="CEF69129.1"/>
    <property type="molecule type" value="Genomic_DNA"/>
</dbReference>
<dbReference type="Pfam" id="PF25447">
    <property type="entry name" value="RING_ZNF598"/>
    <property type="match status" value="1"/>
</dbReference>
<feature type="compositionally biased region" description="Low complexity" evidence="5">
    <location>
        <begin position="143"/>
        <end position="157"/>
    </location>
</feature>
<dbReference type="STRING" id="34506.A0A090MZL2"/>
<evidence type="ECO:0000259" key="6">
    <source>
        <dbReference type="PROSITE" id="PS50089"/>
    </source>
</evidence>
<feature type="compositionally biased region" description="Basic and acidic residues" evidence="5">
    <location>
        <begin position="97"/>
        <end position="129"/>
    </location>
</feature>
<dbReference type="OrthoDB" id="3838338at2759"/>
<dbReference type="Gene3D" id="3.30.40.10">
    <property type="entry name" value="Zinc/RING finger domain, C3HC4 (zinc finger)"/>
    <property type="match status" value="1"/>
</dbReference>
<evidence type="ECO:0000256" key="2">
    <source>
        <dbReference type="ARBA" id="ARBA00022771"/>
    </source>
</evidence>
<dbReference type="PANTHER" id="PTHR22938:SF0">
    <property type="entry name" value="E3 UBIQUITIN-PROTEIN LIGASE ZNF598"/>
    <property type="match status" value="1"/>
</dbReference>
<keyword evidence="3" id="KW-0862">Zinc</keyword>
<protein>
    <submittedName>
        <fullName evidence="7 9">Zinc finger protein 598</fullName>
    </submittedName>
</protein>
<dbReference type="SMART" id="SM00355">
    <property type="entry name" value="ZnF_C2H2"/>
    <property type="match status" value="4"/>
</dbReference>
<dbReference type="Proteomes" id="UP000035682">
    <property type="component" value="Unplaced"/>
</dbReference>
<dbReference type="InterPro" id="IPR013083">
    <property type="entry name" value="Znf_RING/FYVE/PHD"/>
</dbReference>
<dbReference type="RefSeq" id="XP_024508329.1">
    <property type="nucleotide sequence ID" value="XM_024655014.1"/>
</dbReference>
<dbReference type="InterPro" id="IPR017907">
    <property type="entry name" value="Znf_RING_CS"/>
</dbReference>
<reference evidence="9" key="2">
    <citation type="submission" date="2020-12" db="UniProtKB">
        <authorList>
            <consortium name="WormBaseParasite"/>
        </authorList>
    </citation>
    <scope>IDENTIFICATION</scope>
</reference>
<feature type="compositionally biased region" description="Basic residues" evidence="5">
    <location>
        <begin position="83"/>
        <end position="96"/>
    </location>
</feature>
<evidence type="ECO:0000256" key="4">
    <source>
        <dbReference type="PROSITE-ProRule" id="PRU00175"/>
    </source>
</evidence>
<feature type="region of interest" description="Disordered" evidence="5">
    <location>
        <begin position="83"/>
        <end position="189"/>
    </location>
</feature>
<evidence type="ECO:0000256" key="5">
    <source>
        <dbReference type="SAM" id="MobiDB-lite"/>
    </source>
</evidence>
<dbReference type="GO" id="GO:0016567">
    <property type="term" value="P:protein ubiquitination"/>
    <property type="evidence" value="ECO:0007669"/>
    <property type="project" value="TreeGrafter"/>
</dbReference>
<accession>A0A090MZL2</accession>
<feature type="domain" description="RING-type" evidence="6">
    <location>
        <begin position="231"/>
        <end position="271"/>
    </location>
</feature>
<keyword evidence="1" id="KW-0479">Metal-binding</keyword>
<dbReference type="InterPro" id="IPR013087">
    <property type="entry name" value="Znf_C2H2_type"/>
</dbReference>
<evidence type="ECO:0000313" key="10">
    <source>
        <dbReference type="WormBase" id="SRAE_2000378100"/>
    </source>
</evidence>
<proteinExistence type="predicted"/>
<dbReference type="WormBase" id="SRAE_2000378100">
    <property type="protein sequence ID" value="SRP11213"/>
    <property type="gene ID" value="WBGene00264006"/>
</dbReference>
<evidence type="ECO:0000313" key="9">
    <source>
        <dbReference type="WBParaSite" id="SRAE_2000378100.1"/>
    </source>
</evidence>
<gene>
    <name evidence="7 9 10" type="ORF">SRAE_2000378100</name>
</gene>
<evidence type="ECO:0000313" key="7">
    <source>
        <dbReference type="EMBL" id="CEF69129.1"/>
    </source>
</evidence>
<dbReference type="PANTHER" id="PTHR22938">
    <property type="entry name" value="ZINC FINGER PROTEIN 598"/>
    <property type="match status" value="1"/>
</dbReference>
<dbReference type="PROSITE" id="PS50089">
    <property type="entry name" value="ZF_RING_2"/>
    <property type="match status" value="1"/>
</dbReference>
<feature type="compositionally biased region" description="Polar residues" evidence="5">
    <location>
        <begin position="171"/>
        <end position="188"/>
    </location>
</feature>
<dbReference type="GO" id="GO:0072344">
    <property type="term" value="P:rescue of stalled ribosome"/>
    <property type="evidence" value="ECO:0007669"/>
    <property type="project" value="InterPro"/>
</dbReference>
<dbReference type="PROSITE" id="PS00518">
    <property type="entry name" value="ZF_RING_1"/>
    <property type="match status" value="1"/>
</dbReference>
<dbReference type="SUPFAM" id="SSF57850">
    <property type="entry name" value="RING/U-box"/>
    <property type="match status" value="1"/>
</dbReference>
<evidence type="ECO:0000313" key="8">
    <source>
        <dbReference type="Proteomes" id="UP000035682"/>
    </source>
</evidence>
<feature type="compositionally biased region" description="Polar residues" evidence="5">
    <location>
        <begin position="44"/>
        <end position="58"/>
    </location>
</feature>
<evidence type="ECO:0000256" key="1">
    <source>
        <dbReference type="ARBA" id="ARBA00022723"/>
    </source>
</evidence>
<dbReference type="WBParaSite" id="SRAE_2000378100.1">
    <property type="protein sequence ID" value="SRAE_2000378100.1"/>
    <property type="gene ID" value="WBGene00264006"/>
</dbReference>
<sequence>MDSTLSTPEGINTSEDKKKVNKRRNYRRFRSRKNNQNAQEKDGVTTNSSNLNLPVNDTNSINNIANEPNEAESNNLIKKIKGRNVKKRKRIPKKKNVLNEDKQDVKEEDQLNDKKIEPPAKRNDEETKSNLENTTKNIKFRSNNRPINYGRNINGIRIPRKKKSDSKEKNNVNMISGNNGRTMNSSTKENQREFNETEVSLEIVKNVMNINNIFLRVTKNVIPDLNWKQTCPICCEKLEFFGMLPCNHCICMLCLLKQSILVGESLCFLCRSPFKSLIFFKVEDKLPSLYPPININDCRRRYLSKNNLNFQRRNDIIFGCSLTVLAFDTILQHYCWVCHINNFPCIFKTFHELEKHYVIQHKRSFCSICVEYEQKLSIERVPFTSKELNFHLRGKLTPYDNLVTNDHAKCTFCPLKTFYNSENLFRHYRLQHQTCELCFRENNQFLVFDIFEDLLKHYEDKHFPCPIKNCKINGICFSSEIELQLHMSEVHSTTKKRQSVPLNVTSENGKHRRTTKNYQQSSNDNTTLNGYHAFVESNGFQMDQRAFPSLFSNPVGPSTSFNSNCPSFASIVAKEPPRVEEPSVPVAEVEKVVTSITVNDSSNLKKGDSSFTNRSNNDREDVSNILLDNESNTNVILPDGSGDLIASKEQLNENDVTISMNKENYNGDGESNLLNNNDCNYVAKPNLFWKMINFILFPFTAFQRAIANLLDIMKDFFVNGI</sequence>
<keyword evidence="8" id="KW-1185">Reference proteome</keyword>
<dbReference type="GO" id="GO:0061630">
    <property type="term" value="F:ubiquitin protein ligase activity"/>
    <property type="evidence" value="ECO:0007669"/>
    <property type="project" value="InterPro"/>
</dbReference>
<dbReference type="InterPro" id="IPR001841">
    <property type="entry name" value="Znf_RING"/>
</dbReference>
<dbReference type="InterPro" id="IPR044288">
    <property type="entry name" value="ZNF598/HEL2"/>
</dbReference>
<feature type="region of interest" description="Disordered" evidence="5">
    <location>
        <begin position="1"/>
        <end position="67"/>
    </location>
</feature>
<dbReference type="GO" id="GO:0043022">
    <property type="term" value="F:ribosome binding"/>
    <property type="evidence" value="ECO:0007669"/>
    <property type="project" value="TreeGrafter"/>
</dbReference>
<feature type="compositionally biased region" description="Basic residues" evidence="5">
    <location>
        <begin position="19"/>
        <end position="33"/>
    </location>
</feature>
<name>A0A090MZL2_STRRB</name>
<feature type="compositionally biased region" description="Polar residues" evidence="5">
    <location>
        <begin position="130"/>
        <end position="141"/>
    </location>
</feature>
<dbReference type="AlphaFoldDB" id="A0A090MZL2"/>
<reference evidence="7 8" key="1">
    <citation type="submission" date="2014-09" db="EMBL/GenBank/DDBJ databases">
        <authorList>
            <person name="Martin A.A."/>
        </authorList>
    </citation>
    <scope>NUCLEOTIDE SEQUENCE</scope>
    <source>
        <strain evidence="8">ED321</strain>
        <strain evidence="7">ED321 Heterogonic</strain>
    </source>
</reference>